<feature type="non-terminal residue" evidence="6">
    <location>
        <position position="1"/>
    </location>
</feature>
<dbReference type="GO" id="GO:0042274">
    <property type="term" value="P:ribosomal small subunit biogenesis"/>
    <property type="evidence" value="ECO:0007669"/>
    <property type="project" value="TreeGrafter"/>
</dbReference>
<evidence type="ECO:0000256" key="4">
    <source>
        <dbReference type="RuleBase" id="RU364105"/>
    </source>
</evidence>
<evidence type="ECO:0000256" key="1">
    <source>
        <dbReference type="ARBA" id="ARBA00007820"/>
    </source>
</evidence>
<gene>
    <name evidence="5" type="ORF">BOX15_Mlig026494g2</name>
    <name evidence="6" type="ORF">BOX15_Mlig026494g4</name>
</gene>
<dbReference type="PANTHER" id="PTHR11278:SF0">
    <property type="entry name" value="SMALL RIBOSOMAL SUBUNIT PROTEIN ES7"/>
    <property type="match status" value="1"/>
</dbReference>
<dbReference type="PANTHER" id="PTHR11278">
    <property type="entry name" value="40S RIBOSOMAL PROTEIN S7"/>
    <property type="match status" value="1"/>
</dbReference>
<reference evidence="6 7" key="1">
    <citation type="submission" date="2017-06" db="EMBL/GenBank/DDBJ databases">
        <title>A platform for efficient transgenesis in Macrostomum lignano, a flatworm model organism for stem cell research.</title>
        <authorList>
            <person name="Berezikov E."/>
        </authorList>
    </citation>
    <scope>NUCLEOTIDE SEQUENCE [LARGE SCALE GENOMIC DNA]</scope>
    <source>
        <strain evidence="6">DV1</strain>
        <tissue evidence="6">Whole organism</tissue>
    </source>
</reference>
<comment type="caution">
    <text evidence="6">The sequence shown here is derived from an EMBL/GenBank/DDBJ whole genome shotgun (WGS) entry which is preliminary data.</text>
</comment>
<keyword evidence="7" id="KW-1185">Reference proteome</keyword>
<dbReference type="STRING" id="282301.A0A267H1R3"/>
<protein>
    <recommendedName>
        <fullName evidence="4">40S ribosomal protein S7</fullName>
    </recommendedName>
</protein>
<dbReference type="GO" id="GO:0030686">
    <property type="term" value="C:90S preribosome"/>
    <property type="evidence" value="ECO:0007669"/>
    <property type="project" value="TreeGrafter"/>
</dbReference>
<dbReference type="GO" id="GO:0003735">
    <property type="term" value="F:structural constituent of ribosome"/>
    <property type="evidence" value="ECO:0007669"/>
    <property type="project" value="InterPro"/>
</dbReference>
<evidence type="ECO:0000313" key="6">
    <source>
        <dbReference type="EMBL" id="PAA91507.1"/>
    </source>
</evidence>
<comment type="similarity">
    <text evidence="1 4">Belongs to the eukaryotic ribosomal protein eS7 family.</text>
</comment>
<evidence type="ECO:0000256" key="3">
    <source>
        <dbReference type="ARBA" id="ARBA00023274"/>
    </source>
</evidence>
<dbReference type="GO" id="GO:0006412">
    <property type="term" value="P:translation"/>
    <property type="evidence" value="ECO:0007669"/>
    <property type="project" value="InterPro"/>
</dbReference>
<proteinExistence type="inferred from homology"/>
<dbReference type="InterPro" id="IPR000554">
    <property type="entry name" value="Ribosomal_eS7"/>
</dbReference>
<dbReference type="GO" id="GO:0032040">
    <property type="term" value="C:small-subunit processome"/>
    <property type="evidence" value="ECO:0007669"/>
    <property type="project" value="TreeGrafter"/>
</dbReference>
<dbReference type="EMBL" id="NIVC01000085">
    <property type="protein sequence ID" value="PAA91507.1"/>
    <property type="molecule type" value="Genomic_DNA"/>
</dbReference>
<organism evidence="6 7">
    <name type="scientific">Macrostomum lignano</name>
    <dbReference type="NCBI Taxonomy" id="282301"/>
    <lineage>
        <taxon>Eukaryota</taxon>
        <taxon>Metazoa</taxon>
        <taxon>Spiralia</taxon>
        <taxon>Lophotrochozoa</taxon>
        <taxon>Platyhelminthes</taxon>
        <taxon>Rhabditophora</taxon>
        <taxon>Macrostomorpha</taxon>
        <taxon>Macrostomida</taxon>
        <taxon>Macrostomidae</taxon>
        <taxon>Macrostomum</taxon>
    </lineage>
</organism>
<evidence type="ECO:0000313" key="5">
    <source>
        <dbReference type="EMBL" id="PAA61145.1"/>
    </source>
</evidence>
<dbReference type="AlphaFoldDB" id="A0A267H1R3"/>
<evidence type="ECO:0000256" key="2">
    <source>
        <dbReference type="ARBA" id="ARBA00022980"/>
    </source>
</evidence>
<dbReference type="Proteomes" id="UP000215902">
    <property type="component" value="Unassembled WGS sequence"/>
</dbReference>
<dbReference type="GO" id="GO:0022627">
    <property type="term" value="C:cytosolic small ribosomal subunit"/>
    <property type="evidence" value="ECO:0007669"/>
    <property type="project" value="TreeGrafter"/>
</dbReference>
<keyword evidence="3 4" id="KW-0687">Ribonucleoprotein</keyword>
<dbReference type="OrthoDB" id="1724687at2759"/>
<accession>A0A267H1R3</accession>
<dbReference type="Pfam" id="PF01251">
    <property type="entry name" value="Ribosomal_S7e"/>
    <property type="match status" value="1"/>
</dbReference>
<dbReference type="EMBL" id="NIVC01002066">
    <property type="protein sequence ID" value="PAA61145.1"/>
    <property type="molecule type" value="Genomic_DNA"/>
</dbReference>
<sequence>LATAPESLVTMATTKLIRSARNDAHRKGPGSAPDKPTDLELQVAQTLMDLQQNSDLKSMLRELHITGAKEVEVSGGKKCIILLVPVPQLRAYQKIHVRLVRELEKKYSGKHVVIVAERRILPKESPKSKIHQKQKRPRSRTLTAVHDAVLNDLVFPAEIVGKRTRVRVDGSQLMKVHLDRANQTAVDHKLDTFVSVYRSLTGKQVIFEFPDYTM</sequence>
<name>A0A267H1R3_9PLAT</name>
<evidence type="ECO:0000313" key="7">
    <source>
        <dbReference type="Proteomes" id="UP000215902"/>
    </source>
</evidence>
<keyword evidence="2 4" id="KW-0689">Ribosomal protein</keyword>
<dbReference type="GO" id="GO:0006364">
    <property type="term" value="P:rRNA processing"/>
    <property type="evidence" value="ECO:0007669"/>
    <property type="project" value="TreeGrafter"/>
</dbReference>